<proteinExistence type="predicted"/>
<dbReference type="PROSITE" id="PS51375">
    <property type="entry name" value="PPR"/>
    <property type="match status" value="4"/>
</dbReference>
<dbReference type="GO" id="GO:0003723">
    <property type="term" value="F:RNA binding"/>
    <property type="evidence" value="ECO:0007669"/>
    <property type="project" value="InterPro"/>
</dbReference>
<feature type="repeat" description="PPR" evidence="2">
    <location>
        <begin position="414"/>
        <end position="448"/>
    </location>
</feature>
<evidence type="ECO:0000313" key="4">
    <source>
        <dbReference type="Proteomes" id="UP000596660"/>
    </source>
</evidence>
<dbReference type="PANTHER" id="PTHR47926:SF479">
    <property type="entry name" value="PENTACOTRIPEPTIDE-REPEAT REGION OF PRORP DOMAIN-CONTAINING PROTEIN"/>
    <property type="match status" value="1"/>
</dbReference>
<dbReference type="FunFam" id="1.25.40.10:FF:000285">
    <property type="entry name" value="Pentatricopeptide repeat-containing protein, chloroplastic"/>
    <property type="match status" value="1"/>
</dbReference>
<dbReference type="InterPro" id="IPR002885">
    <property type="entry name" value="PPR_rpt"/>
</dbReference>
<name>A0A803LRA7_CHEQI</name>
<sequence length="732" mass="82295">MLGFLTGIHVYYEFPSPRMLVIKLFLCFMKAPKVTWLMIAASFYSGNGISKTACPRNRCLELYTRCQFVDDILKAFGDISRKNTISWNICLKGLLNCGHSEIAQSLFERIPEQDVVSWNTMISWYASCGHSDCVWEKFREMQYMGVKPSGYTYSIVASLVFDAILGKELHGKMIRSGLIRSNLVLGNSLIDMYGKIGLIDYAVGVFLSMEHLDLISWNSLIVGCCKAGFGELALNQFSSMRYLGFPPDEFTCSAVITCCTNLRNLERGKQIFALCIKVGFLSNSIISSAIIDLFSKCNRLEHSVQLFKELDRHNSADCNSMISGYTSHDISESAIQLLMVMLKEDIRPTEFTLSSILSSISGMKVVQGTHIHSLVVKIGFEIDCVVCSSLIHMYATLGLIDCAMKIFASMTLPDLISWNTMIMGLTLNGRLVMAINTFKELHRRGPLPDQISLTGVLRACSYGGFVNEGIAIFSKMEEYYGVRPCNEHYACLVDLLCQDGRLYDAMEIIELMPFEPSSTIWKLLLHACVSHGDVRLAEKVAVRLMELEPHLSLPYVVLGRVYEMKGQWEDAVRVREAMKRIVSEKVVGCSCIVIKDHVYSFTGEQLQQHAGGDIYSILRLMTWEKGETMIMEVNQTDIYAIANMVMGLLGVPSAEDWDDVGFPSEDSVRRAQLFIRRHNIPEIYWQLSCSLADAMLYIAGSKHNAENTVWAGITFLRYIGSCIAVLQMQCYI</sequence>
<feature type="repeat" description="PPR" evidence="2">
    <location>
        <begin position="314"/>
        <end position="348"/>
    </location>
</feature>
<dbReference type="FunFam" id="1.25.40.10:FF:001093">
    <property type="entry name" value="Pentatricopeptide repeat-containing protein At2g34400"/>
    <property type="match status" value="1"/>
</dbReference>
<reference evidence="3" key="1">
    <citation type="journal article" date="2017" name="Nature">
        <title>The genome of Chenopodium quinoa.</title>
        <authorList>
            <person name="Jarvis D.E."/>
            <person name="Ho Y.S."/>
            <person name="Lightfoot D.J."/>
            <person name="Schmoeckel S.M."/>
            <person name="Li B."/>
            <person name="Borm T.J.A."/>
            <person name="Ohyanagi H."/>
            <person name="Mineta K."/>
            <person name="Michell C.T."/>
            <person name="Saber N."/>
            <person name="Kharbatia N.M."/>
            <person name="Rupper R.R."/>
            <person name="Sharp A.R."/>
            <person name="Dally N."/>
            <person name="Boughton B.A."/>
            <person name="Woo Y.H."/>
            <person name="Gao G."/>
            <person name="Schijlen E.G.W.M."/>
            <person name="Guo X."/>
            <person name="Momin A.A."/>
            <person name="Negrao S."/>
            <person name="Al-Babili S."/>
            <person name="Gehring C."/>
            <person name="Roessner U."/>
            <person name="Jung C."/>
            <person name="Murphy K."/>
            <person name="Arold S.T."/>
            <person name="Gojobori T."/>
            <person name="van der Linden C.G."/>
            <person name="van Loo E.N."/>
            <person name="Jellen E.N."/>
            <person name="Maughan P.J."/>
            <person name="Tester M."/>
        </authorList>
    </citation>
    <scope>NUCLEOTIDE SEQUENCE [LARGE SCALE GENOMIC DNA]</scope>
    <source>
        <strain evidence="3">cv. PI 614886</strain>
    </source>
</reference>
<organism evidence="3 4">
    <name type="scientific">Chenopodium quinoa</name>
    <name type="common">Quinoa</name>
    <dbReference type="NCBI Taxonomy" id="63459"/>
    <lineage>
        <taxon>Eukaryota</taxon>
        <taxon>Viridiplantae</taxon>
        <taxon>Streptophyta</taxon>
        <taxon>Embryophyta</taxon>
        <taxon>Tracheophyta</taxon>
        <taxon>Spermatophyta</taxon>
        <taxon>Magnoliopsida</taxon>
        <taxon>eudicotyledons</taxon>
        <taxon>Gunneridae</taxon>
        <taxon>Pentapetalae</taxon>
        <taxon>Caryophyllales</taxon>
        <taxon>Chenopodiaceae</taxon>
        <taxon>Chenopodioideae</taxon>
        <taxon>Atripliceae</taxon>
        <taxon>Chenopodium</taxon>
    </lineage>
</organism>
<dbReference type="Gramene" id="AUR62017486-RA">
    <property type="protein sequence ID" value="AUR62017486-RA:cds"/>
    <property type="gene ID" value="AUR62017486"/>
</dbReference>
<dbReference type="Pfam" id="PF01535">
    <property type="entry name" value="PPR"/>
    <property type="match status" value="7"/>
</dbReference>
<protein>
    <recommendedName>
        <fullName evidence="5">Pentatricopeptide repeat-containing protein</fullName>
    </recommendedName>
</protein>
<dbReference type="Proteomes" id="UP000596660">
    <property type="component" value="Unplaced"/>
</dbReference>
<dbReference type="NCBIfam" id="TIGR00756">
    <property type="entry name" value="PPR"/>
    <property type="match status" value="3"/>
</dbReference>
<evidence type="ECO:0000313" key="3">
    <source>
        <dbReference type="EnsemblPlants" id="AUR62017486-RA:cds"/>
    </source>
</evidence>
<dbReference type="InterPro" id="IPR046848">
    <property type="entry name" value="E_motif"/>
</dbReference>
<evidence type="ECO:0000256" key="2">
    <source>
        <dbReference type="PROSITE-ProRule" id="PRU00708"/>
    </source>
</evidence>
<dbReference type="EnsemblPlants" id="AUR62017486-RA">
    <property type="protein sequence ID" value="AUR62017486-RA:cds"/>
    <property type="gene ID" value="AUR62017486"/>
</dbReference>
<accession>A0A803LRA7</accession>
<reference evidence="3" key="2">
    <citation type="submission" date="2021-03" db="UniProtKB">
        <authorList>
            <consortium name="EnsemblPlants"/>
        </authorList>
    </citation>
    <scope>IDENTIFICATION</scope>
</reference>
<evidence type="ECO:0000256" key="1">
    <source>
        <dbReference type="ARBA" id="ARBA00022737"/>
    </source>
</evidence>
<dbReference type="SUPFAM" id="SSF48452">
    <property type="entry name" value="TPR-like"/>
    <property type="match status" value="1"/>
</dbReference>
<dbReference type="AlphaFoldDB" id="A0A803LRA7"/>
<keyword evidence="1" id="KW-0677">Repeat</keyword>
<dbReference type="GO" id="GO:0009451">
    <property type="term" value="P:RNA modification"/>
    <property type="evidence" value="ECO:0007669"/>
    <property type="project" value="InterPro"/>
</dbReference>
<evidence type="ECO:0008006" key="5">
    <source>
        <dbReference type="Google" id="ProtNLM"/>
    </source>
</evidence>
<feature type="repeat" description="PPR" evidence="2">
    <location>
        <begin position="213"/>
        <end position="247"/>
    </location>
</feature>
<dbReference type="PANTHER" id="PTHR47926">
    <property type="entry name" value="PENTATRICOPEPTIDE REPEAT-CONTAINING PROTEIN"/>
    <property type="match status" value="1"/>
</dbReference>
<dbReference type="Gene3D" id="1.25.40.10">
    <property type="entry name" value="Tetratricopeptide repeat domain"/>
    <property type="match status" value="5"/>
</dbReference>
<feature type="repeat" description="PPR" evidence="2">
    <location>
        <begin position="114"/>
        <end position="148"/>
    </location>
</feature>
<dbReference type="InterPro" id="IPR011990">
    <property type="entry name" value="TPR-like_helical_dom_sf"/>
</dbReference>
<dbReference type="OMA" id="CKSGHED"/>
<dbReference type="Pfam" id="PF20431">
    <property type="entry name" value="E_motif"/>
    <property type="match status" value="1"/>
</dbReference>
<dbReference type="InterPro" id="IPR046960">
    <property type="entry name" value="PPR_At4g14850-like_plant"/>
</dbReference>
<keyword evidence="4" id="KW-1185">Reference proteome</keyword>
<dbReference type="Pfam" id="PF13041">
    <property type="entry name" value="PPR_2"/>
    <property type="match status" value="2"/>
</dbReference>